<keyword evidence="2 5" id="KW-0863">Zinc-finger</keyword>
<accession>A0ABQ8LF36</accession>
<comment type="similarity">
    <text evidence="6">Belongs to the THAP1 family.</text>
</comment>
<dbReference type="InterPro" id="IPR026516">
    <property type="entry name" value="THAP1/10"/>
</dbReference>
<keyword evidence="4 5" id="KW-0238">DNA-binding</keyword>
<keyword evidence="6" id="KW-0539">Nucleus</keyword>
<evidence type="ECO:0000256" key="3">
    <source>
        <dbReference type="ARBA" id="ARBA00022833"/>
    </source>
</evidence>
<evidence type="ECO:0000313" key="9">
    <source>
        <dbReference type="EMBL" id="KAI2648811.1"/>
    </source>
</evidence>
<name>A0ABQ8LF36_LABRO</name>
<dbReference type="SMART" id="SM00692">
    <property type="entry name" value="DM3"/>
    <property type="match status" value="1"/>
</dbReference>
<comment type="caution">
    <text evidence="9">The sequence shown here is derived from an EMBL/GenBank/DDBJ whole genome shotgun (WGS) entry which is preliminary data.</text>
</comment>
<evidence type="ECO:0000259" key="8">
    <source>
        <dbReference type="PROSITE" id="PS50950"/>
    </source>
</evidence>
<feature type="compositionally biased region" description="Polar residues" evidence="7">
    <location>
        <begin position="281"/>
        <end position="318"/>
    </location>
</feature>
<evidence type="ECO:0000313" key="10">
    <source>
        <dbReference type="Proteomes" id="UP000830375"/>
    </source>
</evidence>
<dbReference type="SMART" id="SM00980">
    <property type="entry name" value="THAP"/>
    <property type="match status" value="1"/>
</dbReference>
<dbReference type="Pfam" id="PF05485">
    <property type="entry name" value="THAP"/>
    <property type="match status" value="1"/>
</dbReference>
<reference evidence="9 10" key="1">
    <citation type="submission" date="2022-01" db="EMBL/GenBank/DDBJ databases">
        <title>A high-quality chromosome-level genome assembly of rohu carp, Labeo rohita.</title>
        <authorList>
            <person name="Arick M.A. II"/>
            <person name="Hsu C.-Y."/>
            <person name="Magbanua Z."/>
            <person name="Pechanova O."/>
            <person name="Grover C."/>
            <person name="Miller E."/>
            <person name="Thrash A."/>
            <person name="Ezzel L."/>
            <person name="Alam S."/>
            <person name="Benzie J."/>
            <person name="Hamilton M."/>
            <person name="Karsi A."/>
            <person name="Lawrence M.L."/>
            <person name="Peterson D.G."/>
        </authorList>
    </citation>
    <scope>NUCLEOTIDE SEQUENCE [LARGE SCALE GENOMIC DNA]</scope>
    <source>
        <strain evidence="10">BAU-BD-2019</strain>
        <tissue evidence="9">Blood</tissue>
    </source>
</reference>
<sequence length="484" mass="55040">MPASRKCVFPGCDSLQNSSASLFKFPKNVDIKNKWINFVKSHLGGELRMTTNTRLCSEHFTPDSFTNFHRRQLGFTDNPLLLVSGAEPTIFRPVLHPQVPPTPGAIVGRCKNLWEILRVRKSARVTLHRSPVSSEDITSPSPYLKHMRLRRVTNTAVPVIYSQKTEETGSDTSLISQDSFSEDSEEEMDHCYALTAETLQTPPRKRKRSDGRKRERDRLRQKNRVNIGVAYSRWKALKVEKGMKNDAEVACYLLDRACGEHLLQDKSSVFPRKRGRPRKSTFASAPQTEETQRDSPQPNWDAQSDTKSQPSPDPQSTNVEVLGICYDLPPLWPYQPDKQAQSEQLIDEESKPDVRMGYTEEQNCKMEYSSCSSTITDEDSTVLWEENQDELAQTALRLEERLNAMRSLSDTASDPVSMSSGIVDQKERKWAVNKSSLTGLFRTCHQCGEPVLEFKTLTSGSLIRIQWECSNGHLMWLFPNHNPT</sequence>
<evidence type="ECO:0000256" key="2">
    <source>
        <dbReference type="ARBA" id="ARBA00022771"/>
    </source>
</evidence>
<dbReference type="EMBL" id="JACTAM010000024">
    <property type="protein sequence ID" value="KAI2648811.1"/>
    <property type="molecule type" value="Genomic_DNA"/>
</dbReference>
<proteinExistence type="inferred from homology"/>
<evidence type="ECO:0000256" key="6">
    <source>
        <dbReference type="RuleBase" id="RU369073"/>
    </source>
</evidence>
<dbReference type="PANTHER" id="PTHR46600:SF11">
    <property type="entry name" value="THAP DOMAIN-CONTAINING PROTEIN 10"/>
    <property type="match status" value="1"/>
</dbReference>
<keyword evidence="6" id="KW-0175">Coiled coil</keyword>
<evidence type="ECO:0000256" key="4">
    <source>
        <dbReference type="ARBA" id="ARBA00023125"/>
    </source>
</evidence>
<keyword evidence="6" id="KW-0804">Transcription</keyword>
<keyword evidence="6" id="KW-0131">Cell cycle</keyword>
<comment type="subcellular location">
    <subcellularLocation>
        <location evidence="6">Nucleus</location>
        <location evidence="6">Nucleoplasm</location>
    </subcellularLocation>
</comment>
<gene>
    <name evidence="9" type="ORF">H4Q32_019951</name>
</gene>
<dbReference type="SUPFAM" id="SSF57716">
    <property type="entry name" value="Glucocorticoid receptor-like (DNA-binding domain)"/>
    <property type="match status" value="1"/>
</dbReference>
<dbReference type="PROSITE" id="PS50950">
    <property type="entry name" value="ZF_THAP"/>
    <property type="match status" value="1"/>
</dbReference>
<dbReference type="InterPro" id="IPR038441">
    <property type="entry name" value="THAP_Znf_sf"/>
</dbReference>
<keyword evidence="3" id="KW-0862">Zinc</keyword>
<dbReference type="Gene3D" id="6.20.210.20">
    <property type="entry name" value="THAP domain"/>
    <property type="match status" value="1"/>
</dbReference>
<organism evidence="9 10">
    <name type="scientific">Labeo rohita</name>
    <name type="common">Indian major carp</name>
    <name type="synonym">Cyprinus rohita</name>
    <dbReference type="NCBI Taxonomy" id="84645"/>
    <lineage>
        <taxon>Eukaryota</taxon>
        <taxon>Metazoa</taxon>
        <taxon>Chordata</taxon>
        <taxon>Craniata</taxon>
        <taxon>Vertebrata</taxon>
        <taxon>Euteleostomi</taxon>
        <taxon>Actinopterygii</taxon>
        <taxon>Neopterygii</taxon>
        <taxon>Teleostei</taxon>
        <taxon>Ostariophysi</taxon>
        <taxon>Cypriniformes</taxon>
        <taxon>Cyprinidae</taxon>
        <taxon>Labeoninae</taxon>
        <taxon>Labeonini</taxon>
        <taxon>Labeo</taxon>
    </lineage>
</organism>
<feature type="region of interest" description="Disordered" evidence="7">
    <location>
        <begin position="194"/>
        <end position="223"/>
    </location>
</feature>
<feature type="region of interest" description="Disordered" evidence="7">
    <location>
        <begin position="269"/>
        <end position="318"/>
    </location>
</feature>
<dbReference type="PANTHER" id="PTHR46600">
    <property type="entry name" value="THAP DOMAIN-CONTAINING"/>
    <property type="match status" value="1"/>
</dbReference>
<keyword evidence="1" id="KW-0479">Metal-binding</keyword>
<feature type="domain" description="THAP-type" evidence="8">
    <location>
        <begin position="1"/>
        <end position="91"/>
    </location>
</feature>
<evidence type="ECO:0000256" key="1">
    <source>
        <dbReference type="ARBA" id="ARBA00022723"/>
    </source>
</evidence>
<dbReference type="InterPro" id="IPR006612">
    <property type="entry name" value="THAP_Znf"/>
</dbReference>
<comment type="function">
    <text evidence="6">DNA-binding transcription regulator that regulates endothelial cell proliferation and G1/S cell-cycle progression. Specifically binds the 5'-[AT]NTNN[GT]GGCA[AGT]-3' core DNA sequence and acts by modulating expression of pRB-E2F cell-cycle target genes.</text>
</comment>
<keyword evidence="10" id="KW-1185">Reference proteome</keyword>
<evidence type="ECO:0000256" key="5">
    <source>
        <dbReference type="PROSITE-ProRule" id="PRU00309"/>
    </source>
</evidence>
<dbReference type="Proteomes" id="UP000830375">
    <property type="component" value="Unassembled WGS sequence"/>
</dbReference>
<keyword evidence="6" id="KW-0805">Transcription regulation</keyword>
<protein>
    <recommendedName>
        <fullName evidence="6">THAP domain-containing protein 1</fullName>
    </recommendedName>
</protein>
<evidence type="ECO:0000256" key="7">
    <source>
        <dbReference type="SAM" id="MobiDB-lite"/>
    </source>
</evidence>